<name>A0ABP8NCY1_9BACT</name>
<keyword evidence="3" id="KW-1185">Reference proteome</keyword>
<accession>A0ABP8NCY1</accession>
<feature type="chain" id="PRO_5046382864" description="DUF4412 domain-containing protein" evidence="1">
    <location>
        <begin position="25"/>
        <end position="218"/>
    </location>
</feature>
<reference evidence="3" key="1">
    <citation type="journal article" date="2019" name="Int. J. Syst. Evol. Microbiol.">
        <title>The Global Catalogue of Microorganisms (GCM) 10K type strain sequencing project: providing services to taxonomists for standard genome sequencing and annotation.</title>
        <authorList>
            <consortium name="The Broad Institute Genomics Platform"/>
            <consortium name="The Broad Institute Genome Sequencing Center for Infectious Disease"/>
            <person name="Wu L."/>
            <person name="Ma J."/>
        </authorList>
    </citation>
    <scope>NUCLEOTIDE SEQUENCE [LARGE SCALE GENOMIC DNA]</scope>
    <source>
        <strain evidence="3">JCM 32105</strain>
    </source>
</reference>
<dbReference type="EMBL" id="BAABFA010000010">
    <property type="protein sequence ID" value="GAA4465146.1"/>
    <property type="molecule type" value="Genomic_DNA"/>
</dbReference>
<feature type="signal peptide" evidence="1">
    <location>
        <begin position="1"/>
        <end position="24"/>
    </location>
</feature>
<keyword evidence="1" id="KW-0732">Signal</keyword>
<proteinExistence type="predicted"/>
<evidence type="ECO:0000313" key="3">
    <source>
        <dbReference type="Proteomes" id="UP001500067"/>
    </source>
</evidence>
<dbReference type="Proteomes" id="UP001500067">
    <property type="component" value="Unassembled WGS sequence"/>
</dbReference>
<evidence type="ECO:0000313" key="2">
    <source>
        <dbReference type="EMBL" id="GAA4465146.1"/>
    </source>
</evidence>
<evidence type="ECO:0000256" key="1">
    <source>
        <dbReference type="SAM" id="SignalP"/>
    </source>
</evidence>
<evidence type="ECO:0008006" key="4">
    <source>
        <dbReference type="Google" id="ProtNLM"/>
    </source>
</evidence>
<sequence>MLMKMYRIVIPAYCALLSVGKAFAQKPFTEGTIVYHVELTSADNRLFKGTYIFSFKNGQIRKELRLDNGYSDVTLINANRNTIYSLQEGDGRKFAIQLSMDDMLNKQRKFKGYVLAGEAKQPQAMAGQNVYKGTVVYSDSSMTEILYSKDWRPEVPYTWNRFPDAQFVPLRFAYKEDNGISMVFTADKMELSPVVTSIFNVPKDYKMISYDEYKQLSK</sequence>
<protein>
    <recommendedName>
        <fullName evidence="4">DUF4412 domain-containing protein</fullName>
    </recommendedName>
</protein>
<comment type="caution">
    <text evidence="2">The sequence shown here is derived from an EMBL/GenBank/DDBJ whole genome shotgun (WGS) entry which is preliminary data.</text>
</comment>
<gene>
    <name evidence="2" type="ORF">GCM10023093_16820</name>
</gene>
<organism evidence="2 3">
    <name type="scientific">Nemorincola caseinilytica</name>
    <dbReference type="NCBI Taxonomy" id="2054315"/>
    <lineage>
        <taxon>Bacteria</taxon>
        <taxon>Pseudomonadati</taxon>
        <taxon>Bacteroidota</taxon>
        <taxon>Chitinophagia</taxon>
        <taxon>Chitinophagales</taxon>
        <taxon>Chitinophagaceae</taxon>
        <taxon>Nemorincola</taxon>
    </lineage>
</organism>